<keyword evidence="3" id="KW-1185">Reference proteome</keyword>
<reference evidence="2 3" key="1">
    <citation type="submission" date="2009-11" db="EMBL/GenBank/DDBJ databases">
        <title>Annotation of Allomyces macrogynus ATCC 38327.</title>
        <authorList>
            <consortium name="The Broad Institute Genome Sequencing Platform"/>
            <person name="Russ C."/>
            <person name="Cuomo C."/>
            <person name="Burger G."/>
            <person name="Gray M.W."/>
            <person name="Holland P.W.H."/>
            <person name="King N."/>
            <person name="Lang F.B.F."/>
            <person name="Roger A.J."/>
            <person name="Ruiz-Trillo I."/>
            <person name="Young S.K."/>
            <person name="Zeng Q."/>
            <person name="Gargeya S."/>
            <person name="Fitzgerald M."/>
            <person name="Haas B."/>
            <person name="Abouelleil A."/>
            <person name="Alvarado L."/>
            <person name="Arachchi H.M."/>
            <person name="Berlin A."/>
            <person name="Chapman S.B."/>
            <person name="Gearin G."/>
            <person name="Goldberg J."/>
            <person name="Griggs A."/>
            <person name="Gujja S."/>
            <person name="Hansen M."/>
            <person name="Heiman D."/>
            <person name="Howarth C."/>
            <person name="Larimer J."/>
            <person name="Lui A."/>
            <person name="MacDonald P.J.P."/>
            <person name="McCowen C."/>
            <person name="Montmayeur A."/>
            <person name="Murphy C."/>
            <person name="Neiman D."/>
            <person name="Pearson M."/>
            <person name="Priest M."/>
            <person name="Roberts A."/>
            <person name="Saif S."/>
            <person name="Shea T."/>
            <person name="Sisk P."/>
            <person name="Stolte C."/>
            <person name="Sykes S."/>
            <person name="Wortman J."/>
            <person name="Nusbaum C."/>
            <person name="Birren B."/>
        </authorList>
    </citation>
    <scope>NUCLEOTIDE SEQUENCE [LARGE SCALE GENOMIC DNA]</scope>
    <source>
        <strain evidence="2 3">ATCC 38327</strain>
    </source>
</reference>
<dbReference type="Proteomes" id="UP000054350">
    <property type="component" value="Unassembled WGS sequence"/>
</dbReference>
<evidence type="ECO:0000313" key="3">
    <source>
        <dbReference type="Proteomes" id="UP000054350"/>
    </source>
</evidence>
<evidence type="ECO:0000313" key="2">
    <source>
        <dbReference type="EMBL" id="KNE65732.1"/>
    </source>
</evidence>
<dbReference type="EMBL" id="GG745348">
    <property type="protein sequence ID" value="KNE65732.1"/>
    <property type="molecule type" value="Genomic_DNA"/>
</dbReference>
<organism evidence="2 3">
    <name type="scientific">Allomyces macrogynus (strain ATCC 38327)</name>
    <name type="common">Allomyces javanicus var. macrogynus</name>
    <dbReference type="NCBI Taxonomy" id="578462"/>
    <lineage>
        <taxon>Eukaryota</taxon>
        <taxon>Fungi</taxon>
        <taxon>Fungi incertae sedis</taxon>
        <taxon>Blastocladiomycota</taxon>
        <taxon>Blastocladiomycetes</taxon>
        <taxon>Blastocladiales</taxon>
        <taxon>Blastocladiaceae</taxon>
        <taxon>Allomyces</taxon>
    </lineage>
</organism>
<accession>A0A0L0ST94</accession>
<sequence>MSPTKPKVAVVAVSKPAATALKPDGKKPAAVTKRSSPSAAKTPAVPPVPPSVLSTPMVSILDDRIMFPPLPTSAGKK</sequence>
<feature type="region of interest" description="Disordered" evidence="1">
    <location>
        <begin position="19"/>
        <end position="53"/>
    </location>
</feature>
<dbReference type="AlphaFoldDB" id="A0A0L0ST94"/>
<evidence type="ECO:0000256" key="1">
    <source>
        <dbReference type="SAM" id="MobiDB-lite"/>
    </source>
</evidence>
<gene>
    <name evidence="2" type="ORF">AMAG_19202</name>
</gene>
<protein>
    <submittedName>
        <fullName evidence="2">Uncharacterized protein</fullName>
    </submittedName>
</protein>
<proteinExistence type="predicted"/>
<reference evidence="3" key="2">
    <citation type="submission" date="2009-11" db="EMBL/GenBank/DDBJ databases">
        <title>The Genome Sequence of Allomyces macrogynus strain ATCC 38327.</title>
        <authorList>
            <consortium name="The Broad Institute Genome Sequencing Platform"/>
            <person name="Russ C."/>
            <person name="Cuomo C."/>
            <person name="Shea T."/>
            <person name="Young S.K."/>
            <person name="Zeng Q."/>
            <person name="Koehrsen M."/>
            <person name="Haas B."/>
            <person name="Borodovsky M."/>
            <person name="Guigo R."/>
            <person name="Alvarado L."/>
            <person name="Berlin A."/>
            <person name="Borenstein D."/>
            <person name="Chen Z."/>
            <person name="Engels R."/>
            <person name="Freedman E."/>
            <person name="Gellesch M."/>
            <person name="Goldberg J."/>
            <person name="Griggs A."/>
            <person name="Gujja S."/>
            <person name="Heiman D."/>
            <person name="Hepburn T."/>
            <person name="Howarth C."/>
            <person name="Jen D."/>
            <person name="Larson L."/>
            <person name="Lewis B."/>
            <person name="Mehta T."/>
            <person name="Park D."/>
            <person name="Pearson M."/>
            <person name="Roberts A."/>
            <person name="Saif S."/>
            <person name="Shenoy N."/>
            <person name="Sisk P."/>
            <person name="Stolte C."/>
            <person name="Sykes S."/>
            <person name="Walk T."/>
            <person name="White J."/>
            <person name="Yandava C."/>
            <person name="Burger G."/>
            <person name="Gray M.W."/>
            <person name="Holland P.W.H."/>
            <person name="King N."/>
            <person name="Lang F.B.F."/>
            <person name="Roger A.J."/>
            <person name="Ruiz-Trillo I."/>
            <person name="Lander E."/>
            <person name="Nusbaum C."/>
        </authorList>
    </citation>
    <scope>NUCLEOTIDE SEQUENCE [LARGE SCALE GENOMIC DNA]</scope>
    <source>
        <strain evidence="3">ATCC 38327</strain>
    </source>
</reference>
<dbReference type="VEuPathDB" id="FungiDB:AMAG_19202"/>
<name>A0A0L0ST94_ALLM3</name>